<feature type="region of interest" description="Disordered" evidence="2">
    <location>
        <begin position="336"/>
        <end position="355"/>
    </location>
</feature>
<dbReference type="AlphaFoldDB" id="A0A6J5E0K7"/>
<evidence type="ECO:0000313" key="4">
    <source>
        <dbReference type="EMBL" id="CAB3759011.1"/>
    </source>
</evidence>
<evidence type="ECO:0000256" key="1">
    <source>
        <dbReference type="PROSITE-ProRule" id="PRU00339"/>
    </source>
</evidence>
<dbReference type="Proteomes" id="UP000494329">
    <property type="component" value="Unassembled WGS sequence"/>
</dbReference>
<dbReference type="Pfam" id="PF13432">
    <property type="entry name" value="TPR_16"/>
    <property type="match status" value="1"/>
</dbReference>
<sequence length="448" mass="48056">MAAINAATAGRARRAMMGDNICSSHGAMNRSIWRRVSRRPACIMKKPFTATLAAAFLSLMLVSGGAFAAVPSATQVETAIQQQNWQKAGSELQEVLQAHPDNARAHYLYAQVLEQQGRYTDALNQVQQAKTLDPQVRFTDPGRFAQTEARIRSDAARAGATQSSTTHNPFVQQSSGGEQQTALASEAPQRHGPSTGMWIGIAIVIAGIALVLRWTLRRAKSQSDTNADDERREQLKRATELLNTVRSLKLDVRLSTVPGHEQLEKEVEGAEAQLRELVEGLSDRKNPVPPYRLDELERQVASLKARAEGRPDPNAAAAQNYSGDSSYAREADANFGRQVPPGQQAPYPYPPQQQPPVIIQQGGGGFGTGMGGLLTGVLLGEALNSGRDRVVERDVIVDDDERRRGGGGGDNSSVDFGQGSNDWDDGSGGGGGDVDMGSDDSGGWSDNT</sequence>
<feature type="compositionally biased region" description="Low complexity" evidence="2">
    <location>
        <begin position="439"/>
        <end position="448"/>
    </location>
</feature>
<keyword evidence="5" id="KW-1185">Reference proteome</keyword>
<dbReference type="InterPro" id="IPR019734">
    <property type="entry name" value="TPR_rpt"/>
</dbReference>
<feature type="transmembrane region" description="Helical" evidence="3">
    <location>
        <begin position="197"/>
        <end position="216"/>
    </location>
</feature>
<feature type="region of interest" description="Disordered" evidence="2">
    <location>
        <begin position="304"/>
        <end position="326"/>
    </location>
</feature>
<dbReference type="PROSITE" id="PS50005">
    <property type="entry name" value="TPR"/>
    <property type="match status" value="1"/>
</dbReference>
<feature type="region of interest" description="Disordered" evidence="2">
    <location>
        <begin position="399"/>
        <end position="448"/>
    </location>
</feature>
<dbReference type="InterPro" id="IPR011990">
    <property type="entry name" value="TPR-like_helical_dom_sf"/>
</dbReference>
<proteinExistence type="predicted"/>
<keyword evidence="3" id="KW-1133">Transmembrane helix</keyword>
<keyword evidence="3" id="KW-0472">Membrane</keyword>
<gene>
    <name evidence="4" type="ORF">LMG29739_03050</name>
</gene>
<name>A0A6J5E0K7_9BURK</name>
<dbReference type="EMBL" id="CADIKF010000022">
    <property type="protein sequence ID" value="CAB3759011.1"/>
    <property type="molecule type" value="Genomic_DNA"/>
</dbReference>
<protein>
    <submittedName>
        <fullName evidence="4">Uncharacterized protein</fullName>
    </submittedName>
</protein>
<feature type="compositionally biased region" description="Polar residues" evidence="2">
    <location>
        <begin position="160"/>
        <end position="183"/>
    </location>
</feature>
<reference evidence="4 5" key="1">
    <citation type="submission" date="2020-04" db="EMBL/GenBank/DDBJ databases">
        <authorList>
            <person name="De Canck E."/>
        </authorList>
    </citation>
    <scope>NUCLEOTIDE SEQUENCE [LARGE SCALE GENOMIC DNA]</scope>
    <source>
        <strain evidence="4 5">LMG 29739</strain>
    </source>
</reference>
<dbReference type="Gene3D" id="1.25.40.10">
    <property type="entry name" value="Tetratricopeptide repeat domain"/>
    <property type="match status" value="1"/>
</dbReference>
<accession>A0A6J5E0K7</accession>
<keyword evidence="3" id="KW-0812">Transmembrane</keyword>
<evidence type="ECO:0000256" key="2">
    <source>
        <dbReference type="SAM" id="MobiDB-lite"/>
    </source>
</evidence>
<keyword evidence="1" id="KW-0802">TPR repeat</keyword>
<organism evidence="4 5">
    <name type="scientific">Paraburkholderia solisilvae</name>
    <dbReference type="NCBI Taxonomy" id="624376"/>
    <lineage>
        <taxon>Bacteria</taxon>
        <taxon>Pseudomonadati</taxon>
        <taxon>Pseudomonadota</taxon>
        <taxon>Betaproteobacteria</taxon>
        <taxon>Burkholderiales</taxon>
        <taxon>Burkholderiaceae</taxon>
        <taxon>Paraburkholderia</taxon>
    </lineage>
</organism>
<feature type="region of interest" description="Disordered" evidence="2">
    <location>
        <begin position="152"/>
        <end position="191"/>
    </location>
</feature>
<evidence type="ECO:0000313" key="5">
    <source>
        <dbReference type="Proteomes" id="UP000494329"/>
    </source>
</evidence>
<evidence type="ECO:0000256" key="3">
    <source>
        <dbReference type="SAM" id="Phobius"/>
    </source>
</evidence>
<feature type="repeat" description="TPR" evidence="1">
    <location>
        <begin position="103"/>
        <end position="136"/>
    </location>
</feature>
<dbReference type="SUPFAM" id="SSF48452">
    <property type="entry name" value="TPR-like"/>
    <property type="match status" value="1"/>
</dbReference>